<dbReference type="FunCoup" id="A0A1I4D6Q4">
    <property type="interactions" value="62"/>
</dbReference>
<dbReference type="EMBL" id="FOSW01000004">
    <property type="protein sequence ID" value="SFK88683.1"/>
    <property type="molecule type" value="Genomic_DNA"/>
</dbReference>
<evidence type="ECO:0000313" key="9">
    <source>
        <dbReference type="Proteomes" id="UP000199152"/>
    </source>
</evidence>
<dbReference type="Proteomes" id="UP000199152">
    <property type="component" value="Unassembled WGS sequence"/>
</dbReference>
<comment type="similarity">
    <text evidence="6">Belongs to the binding-protein-dependent transport system permease family.</text>
</comment>
<keyword evidence="9" id="KW-1185">Reference proteome</keyword>
<accession>A0A1I4D6Q4</accession>
<sequence length="251" mass="25710">MDEGGPDVTAFGDALRYLNDPFNWTRSGGILDLLLEHLAISAAAVLLAAVLAIPGGVLLGRSTRGAGAIVVLSNVSRAVPTLALLTVFAVTPIGFSDTATVLALAVFAFPPMLTNTFVGFREVDRDVREAARAMGMSHGQLLARVEFPLALPLVMTGVRTAGVQVVATATLAALVGGGGLGRIINLGFGQQDLGQILAGALIVAALALLTELVLVTLSWAVTPGPRRLPFARVHRGTAAGQPEPAAAGIPL</sequence>
<reference evidence="9" key="1">
    <citation type="submission" date="2016-10" db="EMBL/GenBank/DDBJ databases">
        <authorList>
            <person name="Varghese N."/>
            <person name="Submissions S."/>
        </authorList>
    </citation>
    <scope>NUCLEOTIDE SEQUENCE [LARGE SCALE GENOMIC DNA]</scope>
    <source>
        <strain evidence="9">DSM 45317</strain>
    </source>
</reference>
<dbReference type="GO" id="GO:0005886">
    <property type="term" value="C:plasma membrane"/>
    <property type="evidence" value="ECO:0007669"/>
    <property type="project" value="UniProtKB-SubCell"/>
</dbReference>
<dbReference type="SUPFAM" id="SSF161098">
    <property type="entry name" value="MetI-like"/>
    <property type="match status" value="1"/>
</dbReference>
<dbReference type="InterPro" id="IPR000515">
    <property type="entry name" value="MetI-like"/>
</dbReference>
<keyword evidence="4 6" id="KW-1133">Transmembrane helix</keyword>
<feature type="transmembrane region" description="Helical" evidence="6">
    <location>
        <begin position="196"/>
        <end position="221"/>
    </location>
</feature>
<organism evidence="8 9">
    <name type="scientific">Geodermatophilus ruber</name>
    <dbReference type="NCBI Taxonomy" id="504800"/>
    <lineage>
        <taxon>Bacteria</taxon>
        <taxon>Bacillati</taxon>
        <taxon>Actinomycetota</taxon>
        <taxon>Actinomycetes</taxon>
        <taxon>Geodermatophilales</taxon>
        <taxon>Geodermatophilaceae</taxon>
        <taxon>Geodermatophilus</taxon>
    </lineage>
</organism>
<gene>
    <name evidence="8" type="ORF">SAMN04488085_104196</name>
</gene>
<dbReference type="GO" id="GO:0055085">
    <property type="term" value="P:transmembrane transport"/>
    <property type="evidence" value="ECO:0007669"/>
    <property type="project" value="InterPro"/>
</dbReference>
<feature type="transmembrane region" description="Helical" evidence="6">
    <location>
        <begin position="71"/>
        <end position="95"/>
    </location>
</feature>
<keyword evidence="2 6" id="KW-0813">Transport</keyword>
<evidence type="ECO:0000256" key="2">
    <source>
        <dbReference type="ARBA" id="ARBA00022448"/>
    </source>
</evidence>
<keyword evidence="3 6" id="KW-0812">Transmembrane</keyword>
<evidence type="ECO:0000256" key="4">
    <source>
        <dbReference type="ARBA" id="ARBA00022989"/>
    </source>
</evidence>
<dbReference type="PROSITE" id="PS50928">
    <property type="entry name" value="ABC_TM1"/>
    <property type="match status" value="1"/>
</dbReference>
<dbReference type="InterPro" id="IPR035906">
    <property type="entry name" value="MetI-like_sf"/>
</dbReference>
<dbReference type="AlphaFoldDB" id="A0A1I4D6Q4"/>
<dbReference type="PANTHER" id="PTHR30177">
    <property type="entry name" value="GLYCINE BETAINE/L-PROLINE TRANSPORT SYSTEM PERMEASE PROTEIN PROW"/>
    <property type="match status" value="1"/>
</dbReference>
<comment type="subcellular location">
    <subcellularLocation>
        <location evidence="6">Cell membrane</location>
        <topology evidence="6">Multi-pass membrane protein</topology>
    </subcellularLocation>
    <subcellularLocation>
        <location evidence="1">Membrane</location>
        <topology evidence="1">Multi-pass membrane protein</topology>
    </subcellularLocation>
</comment>
<feature type="transmembrane region" description="Helical" evidence="6">
    <location>
        <begin position="101"/>
        <end position="120"/>
    </location>
</feature>
<proteinExistence type="inferred from homology"/>
<name>A0A1I4D6Q4_9ACTN</name>
<evidence type="ECO:0000256" key="5">
    <source>
        <dbReference type="ARBA" id="ARBA00023136"/>
    </source>
</evidence>
<dbReference type="InterPro" id="IPR051204">
    <property type="entry name" value="ABC_transp_perm/SBD"/>
</dbReference>
<evidence type="ECO:0000259" key="7">
    <source>
        <dbReference type="PROSITE" id="PS50928"/>
    </source>
</evidence>
<evidence type="ECO:0000256" key="6">
    <source>
        <dbReference type="RuleBase" id="RU363032"/>
    </source>
</evidence>
<keyword evidence="5 6" id="KW-0472">Membrane</keyword>
<dbReference type="STRING" id="504800.SAMN04488085_104196"/>
<evidence type="ECO:0000256" key="3">
    <source>
        <dbReference type="ARBA" id="ARBA00022692"/>
    </source>
</evidence>
<dbReference type="PANTHER" id="PTHR30177:SF33">
    <property type="entry name" value="POSSIBLE OSMOPROTECTANT (GLYCINE BETAINE_CARNITINE_CHOLINE_L-PROLINE) TRANSPORT INTEGRAL MEMBRANE PROTEIN ABC TRANSPORTER PROZ"/>
    <property type="match status" value="1"/>
</dbReference>
<feature type="transmembrane region" description="Helical" evidence="6">
    <location>
        <begin position="38"/>
        <end position="59"/>
    </location>
</feature>
<dbReference type="CDD" id="cd06261">
    <property type="entry name" value="TM_PBP2"/>
    <property type="match status" value="1"/>
</dbReference>
<feature type="domain" description="ABC transmembrane type-1" evidence="7">
    <location>
        <begin position="34"/>
        <end position="214"/>
    </location>
</feature>
<protein>
    <submittedName>
        <fullName evidence="8">Osmoprotectant transport system permease protein</fullName>
    </submittedName>
</protein>
<dbReference type="Gene3D" id="1.10.3720.10">
    <property type="entry name" value="MetI-like"/>
    <property type="match status" value="1"/>
</dbReference>
<dbReference type="Pfam" id="PF00528">
    <property type="entry name" value="BPD_transp_1"/>
    <property type="match status" value="1"/>
</dbReference>
<feature type="transmembrane region" description="Helical" evidence="6">
    <location>
        <begin position="164"/>
        <end position="184"/>
    </location>
</feature>
<evidence type="ECO:0000313" key="8">
    <source>
        <dbReference type="EMBL" id="SFK88683.1"/>
    </source>
</evidence>
<dbReference type="InParanoid" id="A0A1I4D6Q4"/>
<dbReference type="GO" id="GO:0031460">
    <property type="term" value="P:glycine betaine transport"/>
    <property type="evidence" value="ECO:0007669"/>
    <property type="project" value="TreeGrafter"/>
</dbReference>
<evidence type="ECO:0000256" key="1">
    <source>
        <dbReference type="ARBA" id="ARBA00004141"/>
    </source>
</evidence>